<dbReference type="AlphaFoldDB" id="K0SA94"/>
<dbReference type="EMBL" id="AGNL01019372">
    <property type="protein sequence ID" value="EJK61879.1"/>
    <property type="molecule type" value="Genomic_DNA"/>
</dbReference>
<feature type="compositionally biased region" description="Low complexity" evidence="1">
    <location>
        <begin position="126"/>
        <end position="135"/>
    </location>
</feature>
<sequence length="182" mass="18721">MSAEEYAALANHAGLFREAHSEPGAVVSAPLSEVHPAMAAAAGGSQAGIQARGSRRNGRLEVAPSSELDGLRLFAVLDVGLAAGRDPTLRRLVEGNLGRAFGTGRAGFRLDDALSMPDGGGRTTAPRSGSGRPTTRGGGGGGRRGRLTSVRAVCLALVYRWGEDDAIDLPDLPHYAPGEGRP</sequence>
<comment type="caution">
    <text evidence="2">The sequence shown here is derived from an EMBL/GenBank/DDBJ whole genome shotgun (WGS) entry which is preliminary data.</text>
</comment>
<accession>K0SA94</accession>
<evidence type="ECO:0000256" key="1">
    <source>
        <dbReference type="SAM" id="MobiDB-lite"/>
    </source>
</evidence>
<evidence type="ECO:0000313" key="3">
    <source>
        <dbReference type="Proteomes" id="UP000266841"/>
    </source>
</evidence>
<evidence type="ECO:0000313" key="2">
    <source>
        <dbReference type="EMBL" id="EJK61879.1"/>
    </source>
</evidence>
<proteinExistence type="predicted"/>
<reference evidence="2 3" key="1">
    <citation type="journal article" date="2012" name="Genome Biol.">
        <title>Genome and low-iron response of an oceanic diatom adapted to chronic iron limitation.</title>
        <authorList>
            <person name="Lommer M."/>
            <person name="Specht M."/>
            <person name="Roy A.S."/>
            <person name="Kraemer L."/>
            <person name="Andreson R."/>
            <person name="Gutowska M.A."/>
            <person name="Wolf J."/>
            <person name="Bergner S.V."/>
            <person name="Schilhabel M.B."/>
            <person name="Klostermeier U.C."/>
            <person name="Beiko R.G."/>
            <person name="Rosenstiel P."/>
            <person name="Hippler M."/>
            <person name="Laroche J."/>
        </authorList>
    </citation>
    <scope>NUCLEOTIDE SEQUENCE [LARGE SCALE GENOMIC DNA]</scope>
    <source>
        <strain evidence="2 3">CCMP1005</strain>
    </source>
</reference>
<organism evidence="2 3">
    <name type="scientific">Thalassiosira oceanica</name>
    <name type="common">Marine diatom</name>
    <dbReference type="NCBI Taxonomy" id="159749"/>
    <lineage>
        <taxon>Eukaryota</taxon>
        <taxon>Sar</taxon>
        <taxon>Stramenopiles</taxon>
        <taxon>Ochrophyta</taxon>
        <taxon>Bacillariophyta</taxon>
        <taxon>Coscinodiscophyceae</taxon>
        <taxon>Thalassiosirophycidae</taxon>
        <taxon>Thalassiosirales</taxon>
        <taxon>Thalassiosiraceae</taxon>
        <taxon>Thalassiosira</taxon>
    </lineage>
</organism>
<protein>
    <submittedName>
        <fullName evidence="2">Uncharacterized protein</fullName>
    </submittedName>
</protein>
<name>K0SA94_THAOC</name>
<gene>
    <name evidence="2" type="ORF">THAOC_17551</name>
</gene>
<feature type="region of interest" description="Disordered" evidence="1">
    <location>
        <begin position="111"/>
        <end position="145"/>
    </location>
</feature>
<dbReference type="Proteomes" id="UP000266841">
    <property type="component" value="Unassembled WGS sequence"/>
</dbReference>
<feature type="non-terminal residue" evidence="2">
    <location>
        <position position="182"/>
    </location>
</feature>
<keyword evidence="3" id="KW-1185">Reference proteome</keyword>